<dbReference type="SMART" id="SM01321">
    <property type="entry name" value="Y1_Tnp"/>
    <property type="match status" value="1"/>
</dbReference>
<dbReference type="InterPro" id="IPR036515">
    <property type="entry name" value="Transposase_17_sf"/>
</dbReference>
<organism evidence="2 3">
    <name type="scientific">Palleronia abyssalis</name>
    <dbReference type="NCBI Taxonomy" id="1501240"/>
    <lineage>
        <taxon>Bacteria</taxon>
        <taxon>Pseudomonadati</taxon>
        <taxon>Pseudomonadota</taxon>
        <taxon>Alphaproteobacteria</taxon>
        <taxon>Rhodobacterales</taxon>
        <taxon>Roseobacteraceae</taxon>
        <taxon>Palleronia</taxon>
    </lineage>
</organism>
<dbReference type="InterPro" id="IPR052715">
    <property type="entry name" value="RAYT_transposase"/>
</dbReference>
<proteinExistence type="predicted"/>
<protein>
    <submittedName>
        <fullName evidence="2">REP-associated tyrosine transposase</fullName>
    </submittedName>
</protein>
<feature type="domain" description="Transposase IS200-like" evidence="1">
    <location>
        <begin position="9"/>
        <end position="131"/>
    </location>
</feature>
<dbReference type="PANTHER" id="PTHR36966">
    <property type="entry name" value="REP-ASSOCIATED TYROSINE TRANSPOSASE"/>
    <property type="match status" value="1"/>
</dbReference>
<evidence type="ECO:0000313" key="3">
    <source>
        <dbReference type="Proteomes" id="UP000244912"/>
    </source>
</evidence>
<dbReference type="PANTHER" id="PTHR36966:SF1">
    <property type="entry name" value="REP-ASSOCIATED TYROSINE TRANSPOSASE"/>
    <property type="match status" value="1"/>
</dbReference>
<evidence type="ECO:0000259" key="1">
    <source>
        <dbReference type="SMART" id="SM01321"/>
    </source>
</evidence>
<dbReference type="EMBL" id="ONZF01000006">
    <property type="protein sequence ID" value="SPJ24862.1"/>
    <property type="molecule type" value="Genomic_DNA"/>
</dbReference>
<gene>
    <name evidence="2" type="primary">rayT_2</name>
    <name evidence="2" type="ORF">PAA8504_02703</name>
</gene>
<sequence length="160" mass="18432">MSSYRRPRVPGATIFFTVCLARRGERRLVAEIDALREAVRHTRAERPFDIVAWVVLPDHLHAVWTLPEGDSDYSTRWSVIKARFSCSVDGGSPRPSHIARRERGVWQRRFWESHIRSEDHLQAAIRYCWMNPVKHGLAPDPAAWPYSSFHRDAGEWGGGT</sequence>
<dbReference type="GO" id="GO:0006313">
    <property type="term" value="P:DNA transposition"/>
    <property type="evidence" value="ECO:0007669"/>
    <property type="project" value="InterPro"/>
</dbReference>
<accession>A0A2R8BXM0</accession>
<dbReference type="GO" id="GO:0043565">
    <property type="term" value="F:sequence-specific DNA binding"/>
    <property type="evidence" value="ECO:0007669"/>
    <property type="project" value="TreeGrafter"/>
</dbReference>
<dbReference type="AlphaFoldDB" id="A0A2R8BXM0"/>
<dbReference type="OrthoDB" id="9794403at2"/>
<keyword evidence="3" id="KW-1185">Reference proteome</keyword>
<dbReference type="InterPro" id="IPR002686">
    <property type="entry name" value="Transposase_17"/>
</dbReference>
<evidence type="ECO:0000313" key="2">
    <source>
        <dbReference type="EMBL" id="SPJ24862.1"/>
    </source>
</evidence>
<dbReference type="Gene3D" id="3.30.70.1290">
    <property type="entry name" value="Transposase IS200-like"/>
    <property type="match status" value="1"/>
</dbReference>
<dbReference type="Proteomes" id="UP000244912">
    <property type="component" value="Unassembled WGS sequence"/>
</dbReference>
<dbReference type="RefSeq" id="WP_108894680.1">
    <property type="nucleotide sequence ID" value="NZ_ONZF01000006.1"/>
</dbReference>
<reference evidence="2 3" key="1">
    <citation type="submission" date="2018-03" db="EMBL/GenBank/DDBJ databases">
        <authorList>
            <person name="Keele B.F."/>
        </authorList>
    </citation>
    <scope>NUCLEOTIDE SEQUENCE [LARGE SCALE GENOMIC DNA]</scope>
    <source>
        <strain evidence="2 3">CECT 8504</strain>
    </source>
</reference>
<dbReference type="SUPFAM" id="SSF143422">
    <property type="entry name" value="Transposase IS200-like"/>
    <property type="match status" value="1"/>
</dbReference>
<name>A0A2R8BXM0_9RHOB</name>
<dbReference type="GO" id="GO:0004803">
    <property type="term" value="F:transposase activity"/>
    <property type="evidence" value="ECO:0007669"/>
    <property type="project" value="InterPro"/>
</dbReference>
<dbReference type="NCBIfam" id="NF047646">
    <property type="entry name" value="REP_Tyr_transpos"/>
    <property type="match status" value="1"/>
</dbReference>